<reference evidence="2 3" key="1">
    <citation type="submission" date="2024-08" db="EMBL/GenBank/DDBJ databases">
        <authorList>
            <person name="Cucini C."/>
            <person name="Frati F."/>
        </authorList>
    </citation>
    <scope>NUCLEOTIDE SEQUENCE [LARGE SCALE GENOMIC DNA]</scope>
</reference>
<feature type="compositionally biased region" description="Basic and acidic residues" evidence="1">
    <location>
        <begin position="144"/>
        <end position="157"/>
    </location>
</feature>
<sequence length="290" mass="31779">MTATLVCPPNIPPDAAAGSGDSSLSNGFEASVDLDHVIQPGKEEDIDDENEIEMELEEKAHSSSAHTDDEIEEETKDASMSTPKKVRIQCNNNNNNNPPEVDIDIHIEDANKVENEDGGSAPPKPLNSILKATSAPPFFNRSPRWSERGSWKERESCNDTSDSDNENNNQESYASYKIGRKNLLKIERLTDSDSRGRQKMRSRALSPPSSSDEENLHIGWVAYPIVSAVPNRRRKGRSRQKPVCTCVNAIKIIFSPVTKICLLCRTNKVGTSQTMLNHGPGVVGNGLVGG</sequence>
<feature type="compositionally biased region" description="Low complexity" evidence="1">
    <location>
        <begin position="13"/>
        <end position="23"/>
    </location>
</feature>
<name>A0ABP1QDR0_9HEXA</name>
<dbReference type="EMBL" id="CAXLJM020000031">
    <property type="protein sequence ID" value="CAL8099264.1"/>
    <property type="molecule type" value="Genomic_DNA"/>
</dbReference>
<comment type="caution">
    <text evidence="2">The sequence shown here is derived from an EMBL/GenBank/DDBJ whole genome shotgun (WGS) entry which is preliminary data.</text>
</comment>
<feature type="region of interest" description="Disordered" evidence="1">
    <location>
        <begin position="187"/>
        <end position="213"/>
    </location>
</feature>
<gene>
    <name evidence="2" type="ORF">ODALV1_LOCUS10191</name>
</gene>
<evidence type="ECO:0000313" key="2">
    <source>
        <dbReference type="EMBL" id="CAL8099264.1"/>
    </source>
</evidence>
<proteinExistence type="predicted"/>
<feature type="region of interest" description="Disordered" evidence="1">
    <location>
        <begin position="1"/>
        <end position="174"/>
    </location>
</feature>
<evidence type="ECO:0000256" key="1">
    <source>
        <dbReference type="SAM" id="MobiDB-lite"/>
    </source>
</evidence>
<evidence type="ECO:0000313" key="3">
    <source>
        <dbReference type="Proteomes" id="UP001642540"/>
    </source>
</evidence>
<feature type="compositionally biased region" description="Basic and acidic residues" evidence="1">
    <location>
        <begin position="187"/>
        <end position="196"/>
    </location>
</feature>
<keyword evidence="3" id="KW-1185">Reference proteome</keyword>
<accession>A0ABP1QDR0</accession>
<feature type="compositionally biased region" description="Acidic residues" evidence="1">
    <location>
        <begin position="44"/>
        <end position="56"/>
    </location>
</feature>
<feature type="compositionally biased region" description="Basic and acidic residues" evidence="1">
    <location>
        <begin position="103"/>
        <end position="115"/>
    </location>
</feature>
<organism evidence="2 3">
    <name type="scientific">Orchesella dallaii</name>
    <dbReference type="NCBI Taxonomy" id="48710"/>
    <lineage>
        <taxon>Eukaryota</taxon>
        <taxon>Metazoa</taxon>
        <taxon>Ecdysozoa</taxon>
        <taxon>Arthropoda</taxon>
        <taxon>Hexapoda</taxon>
        <taxon>Collembola</taxon>
        <taxon>Entomobryomorpha</taxon>
        <taxon>Entomobryoidea</taxon>
        <taxon>Orchesellidae</taxon>
        <taxon>Orchesellinae</taxon>
        <taxon>Orchesella</taxon>
    </lineage>
</organism>
<protein>
    <submittedName>
        <fullName evidence="2">Uncharacterized protein</fullName>
    </submittedName>
</protein>
<dbReference type="Proteomes" id="UP001642540">
    <property type="component" value="Unassembled WGS sequence"/>
</dbReference>